<dbReference type="RefSeq" id="WP_377527773.1">
    <property type="nucleotide sequence ID" value="NZ_JBHTLD010000101.1"/>
</dbReference>
<gene>
    <name evidence="1" type="ORF">ACFQ2O_11890</name>
</gene>
<organism evidence="1 2">
    <name type="scientific">Pontibacter rugosus</name>
    <dbReference type="NCBI Taxonomy" id="1745966"/>
    <lineage>
        <taxon>Bacteria</taxon>
        <taxon>Pseudomonadati</taxon>
        <taxon>Bacteroidota</taxon>
        <taxon>Cytophagia</taxon>
        <taxon>Cytophagales</taxon>
        <taxon>Hymenobacteraceae</taxon>
        <taxon>Pontibacter</taxon>
    </lineage>
</organism>
<proteinExistence type="predicted"/>
<dbReference type="Proteomes" id="UP001597094">
    <property type="component" value="Unassembled WGS sequence"/>
</dbReference>
<dbReference type="EMBL" id="JBHTLD010000101">
    <property type="protein sequence ID" value="MFD1186907.1"/>
    <property type="molecule type" value="Genomic_DNA"/>
</dbReference>
<protein>
    <recommendedName>
        <fullName evidence="3">Lipoprotein</fullName>
    </recommendedName>
</protein>
<evidence type="ECO:0000313" key="1">
    <source>
        <dbReference type="EMBL" id="MFD1186907.1"/>
    </source>
</evidence>
<accession>A0ABW3SPZ0</accession>
<sequence length="220" mass="24700">MKQLYKKSCLLRVHVLLPLCLLLFIQCSTPKLSMQEGKKIEQLGVCLVFGDEVPPEFQEQFENQLDDYIVKYNTQPHPFKLTECQDESSMLIRIENVSYTTANQRATGVAVSAIGLLGVPVAMVSAGLPFYAFFYYFPTNQTQAILALSNDIAHPTMGTMQRAYSSGGMFGTDERQRLRHATKFDKHLTAIFTELESSYAKTARKPAAKVKQNVATADMR</sequence>
<evidence type="ECO:0000313" key="2">
    <source>
        <dbReference type="Proteomes" id="UP001597094"/>
    </source>
</evidence>
<keyword evidence="2" id="KW-1185">Reference proteome</keyword>
<comment type="caution">
    <text evidence="1">The sequence shown here is derived from an EMBL/GenBank/DDBJ whole genome shotgun (WGS) entry which is preliminary data.</text>
</comment>
<name>A0ABW3SPZ0_9BACT</name>
<evidence type="ECO:0008006" key="3">
    <source>
        <dbReference type="Google" id="ProtNLM"/>
    </source>
</evidence>
<reference evidence="2" key="1">
    <citation type="journal article" date="2019" name="Int. J. Syst. Evol. Microbiol.">
        <title>The Global Catalogue of Microorganisms (GCM) 10K type strain sequencing project: providing services to taxonomists for standard genome sequencing and annotation.</title>
        <authorList>
            <consortium name="The Broad Institute Genomics Platform"/>
            <consortium name="The Broad Institute Genome Sequencing Center for Infectious Disease"/>
            <person name="Wu L."/>
            <person name="Ma J."/>
        </authorList>
    </citation>
    <scope>NUCLEOTIDE SEQUENCE [LARGE SCALE GENOMIC DNA]</scope>
    <source>
        <strain evidence="2">JCM 31319</strain>
    </source>
</reference>